<reference evidence="2 3" key="1">
    <citation type="submission" date="2019-03" db="EMBL/GenBank/DDBJ databases">
        <title>Subsurface microbial communities from deep shales in Ohio and West Virginia, USA.</title>
        <authorList>
            <person name="Wrighton K."/>
        </authorList>
    </citation>
    <scope>NUCLEOTIDE SEQUENCE [LARGE SCALE GENOMIC DNA]</scope>
    <source>
        <strain evidence="2 3">MSL9.2</strain>
    </source>
</reference>
<comment type="caution">
    <text evidence="2">The sequence shown here is derived from an EMBL/GenBank/DDBJ whole genome shotgun (WGS) entry which is preliminary data.</text>
</comment>
<organism evidence="2 3">
    <name type="scientific">Halanaerobium saccharolyticum</name>
    <dbReference type="NCBI Taxonomy" id="43595"/>
    <lineage>
        <taxon>Bacteria</taxon>
        <taxon>Bacillati</taxon>
        <taxon>Bacillota</taxon>
        <taxon>Clostridia</taxon>
        <taxon>Halanaerobiales</taxon>
        <taxon>Halanaerobiaceae</taxon>
        <taxon>Halanaerobium</taxon>
    </lineage>
</organism>
<dbReference type="AlphaFoldDB" id="A0A4R7YRX1"/>
<evidence type="ECO:0008006" key="4">
    <source>
        <dbReference type="Google" id="ProtNLM"/>
    </source>
</evidence>
<dbReference type="EMBL" id="SODA01000028">
    <property type="protein sequence ID" value="TDW00461.1"/>
    <property type="molecule type" value="Genomic_DNA"/>
</dbReference>
<accession>A0A4R7YRX1</accession>
<evidence type="ECO:0000313" key="3">
    <source>
        <dbReference type="Proteomes" id="UP000294697"/>
    </source>
</evidence>
<dbReference type="Proteomes" id="UP000294697">
    <property type="component" value="Unassembled WGS sequence"/>
</dbReference>
<proteinExistence type="predicted"/>
<keyword evidence="1" id="KW-1133">Transmembrane helix</keyword>
<keyword evidence="1" id="KW-0472">Membrane</keyword>
<name>A0A4R7YRX1_9FIRM</name>
<dbReference type="RefSeq" id="WP_111571556.1">
    <property type="nucleotide sequence ID" value="NZ_QLME01000005.1"/>
</dbReference>
<feature type="transmembrane region" description="Helical" evidence="1">
    <location>
        <begin position="6"/>
        <end position="25"/>
    </location>
</feature>
<gene>
    <name evidence="2" type="ORF">C8C77_12820</name>
</gene>
<evidence type="ECO:0000256" key="1">
    <source>
        <dbReference type="SAM" id="Phobius"/>
    </source>
</evidence>
<keyword evidence="1" id="KW-0812">Transmembrane</keyword>
<evidence type="ECO:0000313" key="2">
    <source>
        <dbReference type="EMBL" id="TDW00461.1"/>
    </source>
</evidence>
<sequence>MTGIIIILSLVVIFVIYWIFTGNSYKVEGKQIKVRNGQSNYVVSIDDINYIYDTDVGGPSRLNDGKQIFYLTSINTLSSEIIFIKTGTDKNYVISFSNPITKDKILDKILSIKPDIKVNKEL</sequence>
<protein>
    <recommendedName>
        <fullName evidence="4">Bacterial Pleckstrin homology domain-containing protein</fullName>
    </recommendedName>
</protein>